<dbReference type="CDD" id="cd01949">
    <property type="entry name" value="GGDEF"/>
    <property type="match status" value="1"/>
</dbReference>
<feature type="domain" description="EAL" evidence="2">
    <location>
        <begin position="545"/>
        <end position="799"/>
    </location>
</feature>
<dbReference type="SUPFAM" id="SSF52172">
    <property type="entry name" value="CheY-like"/>
    <property type="match status" value="1"/>
</dbReference>
<dbReference type="InterPro" id="IPR011006">
    <property type="entry name" value="CheY-like_superfamily"/>
</dbReference>
<proteinExistence type="predicted"/>
<dbReference type="KEGG" id="ipo:Ilyop_2227"/>
<reference evidence="4 5" key="1">
    <citation type="journal article" date="2010" name="Stand. Genomic Sci.">
        <title>Complete genome sequence of Ilyobacter polytropus type strain (CuHbu1).</title>
        <authorList>
            <person name="Sikorski J."/>
            <person name="Chertkov O."/>
            <person name="Lapidus A."/>
            <person name="Nolan M."/>
            <person name="Lucas S."/>
            <person name="Del Rio T.G."/>
            <person name="Tice H."/>
            <person name="Cheng J.F."/>
            <person name="Tapia R."/>
            <person name="Han C."/>
            <person name="Goodwin L."/>
            <person name="Pitluck S."/>
            <person name="Liolios K."/>
            <person name="Ivanova N."/>
            <person name="Mavromatis K."/>
            <person name="Mikhailova N."/>
            <person name="Pati A."/>
            <person name="Chen A."/>
            <person name="Palaniappan K."/>
            <person name="Land M."/>
            <person name="Hauser L."/>
            <person name="Chang Y.J."/>
            <person name="Jeffries C.D."/>
            <person name="Brambilla E."/>
            <person name="Yasawong M."/>
            <person name="Rohde M."/>
            <person name="Pukall R."/>
            <person name="Spring S."/>
            <person name="Goker M."/>
            <person name="Woyke T."/>
            <person name="Bristow J."/>
            <person name="Eisen J.A."/>
            <person name="Markowitz V."/>
            <person name="Hugenholtz P."/>
            <person name="Kyrpides N.C."/>
            <person name="Klenk H.P."/>
        </authorList>
    </citation>
    <scope>NUCLEOTIDE SEQUENCE [LARGE SCALE GENOMIC DNA]</scope>
    <source>
        <strain evidence="5">ATCC 51220 / DSM 2926 / LMG 16218 / CuHBu1</strain>
        <plasmid evidence="5">pILYOP01</plasmid>
    </source>
</reference>
<dbReference type="InterPro" id="IPR000160">
    <property type="entry name" value="GGDEF_dom"/>
</dbReference>
<dbReference type="FunFam" id="3.30.70.270:FF:000001">
    <property type="entry name" value="Diguanylate cyclase domain protein"/>
    <property type="match status" value="1"/>
</dbReference>
<dbReference type="Gene3D" id="3.20.20.450">
    <property type="entry name" value="EAL domain"/>
    <property type="match status" value="1"/>
</dbReference>
<dbReference type="InterPro" id="IPR001633">
    <property type="entry name" value="EAL_dom"/>
</dbReference>
<dbReference type="PANTHER" id="PTHR44757">
    <property type="entry name" value="DIGUANYLATE CYCLASE DGCP"/>
    <property type="match status" value="1"/>
</dbReference>
<dbReference type="SUPFAM" id="SSF55073">
    <property type="entry name" value="Nucleotide cyclase"/>
    <property type="match status" value="1"/>
</dbReference>
<dbReference type="InterPro" id="IPR013767">
    <property type="entry name" value="PAS_fold"/>
</dbReference>
<organism evidence="4 5">
    <name type="scientific">Ilyobacter polytropus (strain ATCC 51220 / DSM 2926 / LMG 16218 / CuHBu1)</name>
    <dbReference type="NCBI Taxonomy" id="572544"/>
    <lineage>
        <taxon>Bacteria</taxon>
        <taxon>Fusobacteriati</taxon>
        <taxon>Fusobacteriota</taxon>
        <taxon>Fusobacteriia</taxon>
        <taxon>Fusobacteriales</taxon>
        <taxon>Fusobacteriaceae</taxon>
        <taxon>Ilyobacter</taxon>
    </lineage>
</organism>
<dbReference type="NCBIfam" id="TIGR00254">
    <property type="entry name" value="GGDEF"/>
    <property type="match status" value="1"/>
</dbReference>
<dbReference type="Pfam" id="PF00989">
    <property type="entry name" value="PAS"/>
    <property type="match status" value="1"/>
</dbReference>
<geneLocation type="plasmid" evidence="4 5">
    <name>pILYOP01</name>
</geneLocation>
<dbReference type="RefSeq" id="WP_013388650.1">
    <property type="nucleotide sequence ID" value="NC_014633.1"/>
</dbReference>
<dbReference type="Proteomes" id="UP000006875">
    <property type="component" value="Plasmid pILYOP01"/>
</dbReference>
<dbReference type="InterPro" id="IPR043128">
    <property type="entry name" value="Rev_trsase/Diguanyl_cyclase"/>
</dbReference>
<protein>
    <submittedName>
        <fullName evidence="4">Response regulator receiver modulated diguanylate cyclase/phosphodiesterase with PAS/PAC sensor(S)</fullName>
    </submittedName>
</protein>
<evidence type="ECO:0000259" key="1">
    <source>
        <dbReference type="PROSITE" id="PS50112"/>
    </source>
</evidence>
<dbReference type="Gene3D" id="3.30.450.20">
    <property type="entry name" value="PAS domain"/>
    <property type="match status" value="2"/>
</dbReference>
<dbReference type="PROSITE" id="PS50883">
    <property type="entry name" value="EAL"/>
    <property type="match status" value="1"/>
</dbReference>
<dbReference type="InterPro" id="IPR052155">
    <property type="entry name" value="Biofilm_reg_signaling"/>
</dbReference>
<dbReference type="Gene3D" id="3.30.70.270">
    <property type="match status" value="1"/>
</dbReference>
<name>E3HCL3_ILYPC</name>
<dbReference type="PROSITE" id="PS50112">
    <property type="entry name" value="PAS"/>
    <property type="match status" value="1"/>
</dbReference>
<evidence type="ECO:0000259" key="3">
    <source>
        <dbReference type="PROSITE" id="PS50887"/>
    </source>
</evidence>
<feature type="domain" description="GGDEF" evidence="3">
    <location>
        <begin position="403"/>
        <end position="536"/>
    </location>
</feature>
<keyword evidence="5" id="KW-1185">Reference proteome</keyword>
<dbReference type="CDD" id="cd00130">
    <property type="entry name" value="PAS"/>
    <property type="match status" value="2"/>
</dbReference>
<dbReference type="InterPro" id="IPR029787">
    <property type="entry name" value="Nucleotide_cyclase"/>
</dbReference>
<accession>E3HCL3</accession>
<dbReference type="OrthoDB" id="83479at2"/>
<dbReference type="CDD" id="cd01948">
    <property type="entry name" value="EAL"/>
    <property type="match status" value="1"/>
</dbReference>
<sequence length="799" mass="92280">MILITTRDNEAFLIESKKLQKAGYKTIHANSYEKTLEILGDYKDIKLIILDVDNSDDLEKMTNKIILNSDLPILYMTDNEKKFSFDDYYNDFSYGFVLKESRDFILQSSVKTALNLFEKSRNLKAGYDYASHAEIISGFGYWEFDLDNNTVKSSKGSRKIYGITEETLMVDNIKEYPLPEYRERLDKAFKDLITGRKNYNVEFKIKNKIDGEIRAIHSVAEYDPKRNIVIGTLYDITRQKSAEESAFKKEEEYRKIFQNHNAVMLMIDVQTGEIVDANNAAVKFYGWTRKELTKMKIADINILTENEIYKEMEMARRNKKNYFTFRHRLADGSIRDVEAYSGEIISGKRPRLFSIIHDITKRREAEKKIKNLAFYDSLTNLPNRRMFSDYLEKSIVQGQRNDFQVALLNIDLDHFKHVNDSFGHHIGDLLLIRVAERLRRNLRKNNIICRLGGDEFAVIIEEFSSRQEINFVSGRILKVLEAPFLIDDKEIFISASIGVAVYPEDGSDVNTLLKNSDLAMYGAKDRGKNGYYFFSEDMKHASNSKMEIDTNLRKSLINGELCLYYQPKIDIAQNKIIGTETLLRWFKNGKIYKAPSEFIPIAESTGFILEIDRWVLLSACRQIEEWEKNNIKGQKISVNISGLHFKQGLIIKTVTEVLKKVKIPKDSIEIEITEGVFMENMEEAVGILNQLRSMGIGISIDDFGTGYSSLSYIKNLPINRIKIDKSFIFNMIDSKKDTAIAKTVITMAKLLDLYVIAEGVETSEQLKILSENGCNEIQGFYFSKPLSPEEYEKFFKKWA</sequence>
<keyword evidence="4" id="KW-0614">Plasmid</keyword>
<dbReference type="Gene3D" id="3.40.50.2300">
    <property type="match status" value="1"/>
</dbReference>
<dbReference type="Pfam" id="PF08447">
    <property type="entry name" value="PAS_3"/>
    <property type="match status" value="1"/>
</dbReference>
<dbReference type="PROSITE" id="PS50887">
    <property type="entry name" value="GGDEF"/>
    <property type="match status" value="1"/>
</dbReference>
<dbReference type="InterPro" id="IPR013655">
    <property type="entry name" value="PAS_fold_3"/>
</dbReference>
<dbReference type="Pfam" id="PF00990">
    <property type="entry name" value="GGDEF"/>
    <property type="match status" value="1"/>
</dbReference>
<gene>
    <name evidence="4" type="ordered locus">Ilyop_2227</name>
</gene>
<dbReference type="SUPFAM" id="SSF141868">
    <property type="entry name" value="EAL domain-like"/>
    <property type="match status" value="1"/>
</dbReference>
<evidence type="ECO:0000313" key="5">
    <source>
        <dbReference type="Proteomes" id="UP000006875"/>
    </source>
</evidence>
<dbReference type="SUPFAM" id="SSF55785">
    <property type="entry name" value="PYP-like sensor domain (PAS domain)"/>
    <property type="match status" value="2"/>
</dbReference>
<dbReference type="NCBIfam" id="TIGR00229">
    <property type="entry name" value="sensory_box"/>
    <property type="match status" value="2"/>
</dbReference>
<dbReference type="InterPro" id="IPR035965">
    <property type="entry name" value="PAS-like_dom_sf"/>
</dbReference>
<dbReference type="SMART" id="SM00091">
    <property type="entry name" value="PAS"/>
    <property type="match status" value="2"/>
</dbReference>
<dbReference type="GO" id="GO:0006355">
    <property type="term" value="P:regulation of DNA-templated transcription"/>
    <property type="evidence" value="ECO:0007669"/>
    <property type="project" value="InterPro"/>
</dbReference>
<evidence type="ECO:0000313" key="4">
    <source>
        <dbReference type="EMBL" id="ADO83989.1"/>
    </source>
</evidence>
<feature type="domain" description="PAS" evidence="1">
    <location>
        <begin position="249"/>
        <end position="292"/>
    </location>
</feature>
<dbReference type="InterPro" id="IPR000014">
    <property type="entry name" value="PAS"/>
</dbReference>
<dbReference type="PANTHER" id="PTHR44757:SF2">
    <property type="entry name" value="BIOFILM ARCHITECTURE MAINTENANCE PROTEIN MBAA"/>
    <property type="match status" value="1"/>
</dbReference>
<dbReference type="HOGENOM" id="CLU_000445_70_20_0"/>
<dbReference type="EMBL" id="CP002282">
    <property type="protein sequence ID" value="ADO83989.1"/>
    <property type="molecule type" value="Genomic_DNA"/>
</dbReference>
<dbReference type="InterPro" id="IPR035919">
    <property type="entry name" value="EAL_sf"/>
</dbReference>
<dbReference type="SMART" id="SM00052">
    <property type="entry name" value="EAL"/>
    <property type="match status" value="1"/>
</dbReference>
<dbReference type="Pfam" id="PF00563">
    <property type="entry name" value="EAL"/>
    <property type="match status" value="1"/>
</dbReference>
<dbReference type="SMART" id="SM00267">
    <property type="entry name" value="GGDEF"/>
    <property type="match status" value="1"/>
</dbReference>
<evidence type="ECO:0000259" key="2">
    <source>
        <dbReference type="PROSITE" id="PS50883"/>
    </source>
</evidence>
<dbReference type="AlphaFoldDB" id="E3HCL3"/>